<evidence type="ECO:0000313" key="5">
    <source>
        <dbReference type="Proteomes" id="UP000603708"/>
    </source>
</evidence>
<dbReference type="Proteomes" id="UP000603708">
    <property type="component" value="Unassembled WGS sequence"/>
</dbReference>
<comment type="caution">
    <text evidence="4">The sequence shown here is derived from an EMBL/GenBank/DDBJ whole genome shotgun (WGS) entry which is preliminary data.</text>
</comment>
<feature type="chain" id="PRO_5038690515" description="DUF4232 domain-containing protein" evidence="2">
    <location>
        <begin position="24"/>
        <end position="231"/>
    </location>
</feature>
<dbReference type="Pfam" id="PF14016">
    <property type="entry name" value="DUF4232"/>
    <property type="match status" value="1"/>
</dbReference>
<gene>
    <name evidence="4" type="ORF">GCM10018793_46180</name>
</gene>
<evidence type="ECO:0000256" key="1">
    <source>
        <dbReference type="SAM" id="MobiDB-lite"/>
    </source>
</evidence>
<dbReference type="PROSITE" id="PS51257">
    <property type="entry name" value="PROKAR_LIPOPROTEIN"/>
    <property type="match status" value="1"/>
</dbReference>
<keyword evidence="2" id="KW-0732">Signal</keyword>
<proteinExistence type="predicted"/>
<feature type="compositionally biased region" description="Low complexity" evidence="1">
    <location>
        <begin position="26"/>
        <end position="44"/>
    </location>
</feature>
<dbReference type="RefSeq" id="WP_189935059.1">
    <property type="nucleotide sequence ID" value="NZ_BNCD01000014.1"/>
</dbReference>
<feature type="region of interest" description="Disordered" evidence="1">
    <location>
        <begin position="26"/>
        <end position="88"/>
    </location>
</feature>
<evidence type="ECO:0000313" key="4">
    <source>
        <dbReference type="EMBL" id="GHH83623.1"/>
    </source>
</evidence>
<evidence type="ECO:0000259" key="3">
    <source>
        <dbReference type="Pfam" id="PF14016"/>
    </source>
</evidence>
<feature type="compositionally biased region" description="Gly residues" evidence="1">
    <location>
        <begin position="45"/>
        <end position="55"/>
    </location>
</feature>
<evidence type="ECO:0000256" key="2">
    <source>
        <dbReference type="SAM" id="SignalP"/>
    </source>
</evidence>
<dbReference type="EMBL" id="BNCD01000014">
    <property type="protein sequence ID" value="GHH83623.1"/>
    <property type="molecule type" value="Genomic_DNA"/>
</dbReference>
<accession>A0A919L4F7</accession>
<name>A0A919L4F7_9ACTN</name>
<organism evidence="4 5">
    <name type="scientific">Streptomyces sulfonofaciens</name>
    <dbReference type="NCBI Taxonomy" id="68272"/>
    <lineage>
        <taxon>Bacteria</taxon>
        <taxon>Bacillati</taxon>
        <taxon>Actinomycetota</taxon>
        <taxon>Actinomycetes</taxon>
        <taxon>Kitasatosporales</taxon>
        <taxon>Streptomycetaceae</taxon>
        <taxon>Streptomyces</taxon>
    </lineage>
</organism>
<dbReference type="AlphaFoldDB" id="A0A919L4F7"/>
<reference evidence="4" key="1">
    <citation type="journal article" date="2014" name="Int. J. Syst. Evol. Microbiol.">
        <title>Complete genome sequence of Corynebacterium casei LMG S-19264T (=DSM 44701T), isolated from a smear-ripened cheese.</title>
        <authorList>
            <consortium name="US DOE Joint Genome Institute (JGI-PGF)"/>
            <person name="Walter F."/>
            <person name="Albersmeier A."/>
            <person name="Kalinowski J."/>
            <person name="Ruckert C."/>
        </authorList>
    </citation>
    <scope>NUCLEOTIDE SEQUENCE</scope>
    <source>
        <strain evidence="4">JCM 5069</strain>
    </source>
</reference>
<sequence length="231" mass="22596">MFPRTARRGLPAVALVAVGLALTACGPDGSSSSSSSSPASSSDGSSGGSSSGSSGGSSAAAGGSDSANGKAGGSAVSGASGAQNTSAASKSVPACATSKLKTTAENFSAGAGHTTFQIVFQNIGTASCTLSGYPGVSFVKAHNVQLGKAASRTSTPSGPVTLIPNAHAYADVRTVDGPGGYTDEECDLTTVPTLRVYPPNQKESANIPWNKQECVGSGIQNLMVGPVHGNK</sequence>
<feature type="signal peptide" evidence="2">
    <location>
        <begin position="1"/>
        <end position="23"/>
    </location>
</feature>
<feature type="compositionally biased region" description="Low complexity" evidence="1">
    <location>
        <begin position="56"/>
        <end position="82"/>
    </location>
</feature>
<feature type="domain" description="DUF4232" evidence="3">
    <location>
        <begin position="95"/>
        <end position="227"/>
    </location>
</feature>
<protein>
    <recommendedName>
        <fullName evidence="3">DUF4232 domain-containing protein</fullName>
    </recommendedName>
</protein>
<keyword evidence="5" id="KW-1185">Reference proteome</keyword>
<dbReference type="InterPro" id="IPR025326">
    <property type="entry name" value="DUF4232"/>
</dbReference>
<reference evidence="4" key="2">
    <citation type="submission" date="2020-09" db="EMBL/GenBank/DDBJ databases">
        <authorList>
            <person name="Sun Q."/>
            <person name="Ohkuma M."/>
        </authorList>
    </citation>
    <scope>NUCLEOTIDE SEQUENCE</scope>
    <source>
        <strain evidence="4">JCM 5069</strain>
    </source>
</reference>